<feature type="transmembrane region" description="Helical" evidence="6">
    <location>
        <begin position="99"/>
        <end position="121"/>
    </location>
</feature>
<keyword evidence="5 6" id="KW-0472">Membrane</keyword>
<dbReference type="PROSITE" id="PS50850">
    <property type="entry name" value="MFS"/>
    <property type="match status" value="1"/>
</dbReference>
<gene>
    <name evidence="8" type="ORF">EAF64_16900</name>
</gene>
<evidence type="ECO:0000256" key="3">
    <source>
        <dbReference type="ARBA" id="ARBA00022692"/>
    </source>
</evidence>
<dbReference type="InterPro" id="IPR011701">
    <property type="entry name" value="MFS"/>
</dbReference>
<evidence type="ECO:0000259" key="7">
    <source>
        <dbReference type="PROSITE" id="PS50850"/>
    </source>
</evidence>
<dbReference type="RefSeq" id="WP_129070156.1">
    <property type="nucleotide sequence ID" value="NZ_RDFA01000006.1"/>
</dbReference>
<comment type="caution">
    <text evidence="8">The sequence shown here is derived from an EMBL/GenBank/DDBJ whole genome shotgun (WGS) entry which is preliminary data.</text>
</comment>
<evidence type="ECO:0000256" key="4">
    <source>
        <dbReference type="ARBA" id="ARBA00022989"/>
    </source>
</evidence>
<dbReference type="CDD" id="cd17325">
    <property type="entry name" value="MFS_MdtG_SLC18_like"/>
    <property type="match status" value="1"/>
</dbReference>
<dbReference type="EMBL" id="RDFA01000006">
    <property type="protein sequence ID" value="RXK47453.1"/>
    <property type="molecule type" value="Genomic_DNA"/>
</dbReference>
<dbReference type="OrthoDB" id="204820at2157"/>
<feature type="domain" description="Major facilitator superfamily (MFS) profile" evidence="7">
    <location>
        <begin position="9"/>
        <end position="390"/>
    </location>
</feature>
<evidence type="ECO:0000313" key="8">
    <source>
        <dbReference type="EMBL" id="RXK47453.1"/>
    </source>
</evidence>
<keyword evidence="3 6" id="KW-0812">Transmembrane</keyword>
<dbReference type="Proteomes" id="UP000289691">
    <property type="component" value="Unassembled WGS sequence"/>
</dbReference>
<feature type="transmembrane region" description="Helical" evidence="6">
    <location>
        <begin position="298"/>
        <end position="316"/>
    </location>
</feature>
<evidence type="ECO:0000313" key="9">
    <source>
        <dbReference type="Proteomes" id="UP000289691"/>
    </source>
</evidence>
<feature type="transmembrane region" description="Helical" evidence="6">
    <location>
        <begin position="75"/>
        <end position="93"/>
    </location>
</feature>
<feature type="transmembrane region" description="Helical" evidence="6">
    <location>
        <begin position="272"/>
        <end position="292"/>
    </location>
</feature>
<accession>A0A498KZH0</accession>
<dbReference type="PANTHER" id="PTHR43124:SF3">
    <property type="entry name" value="CHLORAMPHENICOL EFFLUX PUMP RV0191"/>
    <property type="match status" value="1"/>
</dbReference>
<keyword evidence="4 6" id="KW-1133">Transmembrane helix</keyword>
<dbReference type="Pfam" id="PF07690">
    <property type="entry name" value="MFS_1"/>
    <property type="match status" value="1"/>
</dbReference>
<protein>
    <submittedName>
        <fullName evidence="8">MFS transporter</fullName>
    </submittedName>
</protein>
<dbReference type="PANTHER" id="PTHR43124">
    <property type="entry name" value="PURINE EFFLUX PUMP PBUE"/>
    <property type="match status" value="1"/>
</dbReference>
<keyword evidence="9" id="KW-1185">Reference proteome</keyword>
<feature type="transmembrane region" description="Helical" evidence="6">
    <location>
        <begin position="34"/>
        <end position="55"/>
    </location>
</feature>
<dbReference type="GO" id="GO:0005886">
    <property type="term" value="C:plasma membrane"/>
    <property type="evidence" value="ECO:0007669"/>
    <property type="project" value="UniProtKB-SubCell"/>
</dbReference>
<dbReference type="GO" id="GO:0022857">
    <property type="term" value="F:transmembrane transporter activity"/>
    <property type="evidence" value="ECO:0007669"/>
    <property type="project" value="InterPro"/>
</dbReference>
<comment type="subcellular location">
    <subcellularLocation>
        <location evidence="1">Cell membrane</location>
        <topology evidence="1">Multi-pass membrane protein</topology>
    </subcellularLocation>
</comment>
<dbReference type="InterPro" id="IPR036259">
    <property type="entry name" value="MFS_trans_sf"/>
</dbReference>
<evidence type="ECO:0000256" key="1">
    <source>
        <dbReference type="ARBA" id="ARBA00004651"/>
    </source>
</evidence>
<dbReference type="InterPro" id="IPR050189">
    <property type="entry name" value="MFS_Efflux_Transporters"/>
</dbReference>
<dbReference type="SUPFAM" id="SSF103473">
    <property type="entry name" value="MFS general substrate transporter"/>
    <property type="match status" value="1"/>
</dbReference>
<evidence type="ECO:0000256" key="6">
    <source>
        <dbReference type="SAM" id="Phobius"/>
    </source>
</evidence>
<feature type="transmembrane region" description="Helical" evidence="6">
    <location>
        <begin position="337"/>
        <end position="356"/>
    </location>
</feature>
<dbReference type="InterPro" id="IPR020846">
    <property type="entry name" value="MFS_dom"/>
</dbReference>
<proteinExistence type="predicted"/>
<name>A0A498KZH0_9EURY</name>
<dbReference type="Gene3D" id="1.20.1250.20">
    <property type="entry name" value="MFS general substrate transporter like domains"/>
    <property type="match status" value="2"/>
</dbReference>
<reference evidence="8 9" key="1">
    <citation type="submission" date="2019-01" db="EMBL/GenBank/DDBJ databases">
        <title>Halorientalis sp. F13-25 a new haloarchaeum isolated from hypersaline water.</title>
        <authorList>
            <person name="Ana D.-V."/>
            <person name="Cristina S.-P."/>
            <person name="Antonio V."/>
        </authorList>
    </citation>
    <scope>NUCLEOTIDE SEQUENCE [LARGE SCALE GENOMIC DNA]</scope>
    <source>
        <strain evidence="8 9">F13-25</strain>
    </source>
</reference>
<feature type="transmembrane region" description="Helical" evidence="6">
    <location>
        <begin position="159"/>
        <end position="181"/>
    </location>
</feature>
<feature type="transmembrane region" description="Helical" evidence="6">
    <location>
        <begin position="362"/>
        <end position="386"/>
    </location>
</feature>
<evidence type="ECO:0000256" key="5">
    <source>
        <dbReference type="ARBA" id="ARBA00023136"/>
    </source>
</evidence>
<organism evidence="8 9">
    <name type="scientific">Halorientalis pallida</name>
    <dbReference type="NCBI Taxonomy" id="2479928"/>
    <lineage>
        <taxon>Archaea</taxon>
        <taxon>Methanobacteriati</taxon>
        <taxon>Methanobacteriota</taxon>
        <taxon>Stenosarchaea group</taxon>
        <taxon>Halobacteria</taxon>
        <taxon>Halobacteriales</taxon>
        <taxon>Haloarculaceae</taxon>
        <taxon>Halorientalis</taxon>
    </lineage>
</organism>
<evidence type="ECO:0000256" key="2">
    <source>
        <dbReference type="ARBA" id="ARBA00022475"/>
    </source>
</evidence>
<feature type="transmembrane region" description="Helical" evidence="6">
    <location>
        <begin position="242"/>
        <end position="260"/>
    </location>
</feature>
<dbReference type="AlphaFoldDB" id="A0A498KZH0"/>
<keyword evidence="2" id="KW-1003">Cell membrane</keyword>
<feature type="transmembrane region" description="Helical" evidence="6">
    <location>
        <begin position="128"/>
        <end position="153"/>
    </location>
</feature>
<sequence>MSRRYASVVLALCTLAFFATMVARLVISPVVPNLTLALGVSNGTMGLALSGMWVAYATTQFPSGVLGDRFGERKIILTAVGGTAVTSFLLTTAPNFPLFLLGTVLLGAVAGLHYSVATTLLARYFDDIGWAIGVHVAGGPLAGLLAPIAAAVVATRYGWRPAIGIGAAVAVPVFVAVALAVESTEPRRPDQPMRERFEVGAVRELLSRPEIRYTTGLSVLGAFSWQATASFLPTFLTAHHGLSTTMAGALFSAYFVIHGLTQPLLGSLSDRLSRDTVVAGALASATTGYALLVVTEQFLVVIAGVGLVGVGMSWGAPLQSRFMDILGNAERGAGFGLVRSVYMTIGASGSLVVGVLSDAIGWTVAFGLLAVLASVAVVAIAVNRVLGLGL</sequence>